<keyword evidence="5" id="KW-1185">Reference proteome</keyword>
<keyword evidence="2" id="KW-1133">Transmembrane helix</keyword>
<evidence type="ECO:0000313" key="5">
    <source>
        <dbReference type="Proteomes" id="UP000494216"/>
    </source>
</evidence>
<feature type="transmembrane region" description="Helical" evidence="2">
    <location>
        <begin position="124"/>
        <end position="143"/>
    </location>
</feature>
<keyword evidence="2" id="KW-0812">Transmembrane</keyword>
<feature type="transmembrane region" description="Helical" evidence="2">
    <location>
        <begin position="191"/>
        <end position="208"/>
    </location>
</feature>
<sequence>MPNALISLPGLVSLLAFAWISGKLFFFKKLKMMGMNNFLSFQVHGGSDHDGIAESVSHLLAFLENLASKAPQDIFALILPGMAGMDNLHPLLVHFTIAFIWAFFVLDLIATLAKKPQWRSVASWFLYMGTVATVFTVISGFMAADSVAHGQNVHDLMERLEQLGIVVLALAIVLSIWRMKSGSLIRGGANGFFLVLSALLCLLIMVSSDLGGTLVYKYGIGVEAVPVPEGGFSHEHNHDHSHAPEQLHEHSH</sequence>
<protein>
    <submittedName>
        <fullName evidence="4">Putative membrane protein</fullName>
    </submittedName>
</protein>
<feature type="domain" description="DUF2231" evidence="3">
    <location>
        <begin position="87"/>
        <end position="223"/>
    </location>
</feature>
<evidence type="ECO:0000256" key="2">
    <source>
        <dbReference type="SAM" id="Phobius"/>
    </source>
</evidence>
<dbReference type="EMBL" id="CADCXN010000113">
    <property type="protein sequence ID" value="CAA9892765.1"/>
    <property type="molecule type" value="Genomic_DNA"/>
</dbReference>
<dbReference type="RefSeq" id="WP_246247107.1">
    <property type="nucleotide sequence ID" value="NZ_CADCXN010000113.1"/>
</dbReference>
<organism evidence="4 5">
    <name type="scientific">Candidatus Methylobacter favarea</name>
    <dbReference type="NCBI Taxonomy" id="2707345"/>
    <lineage>
        <taxon>Bacteria</taxon>
        <taxon>Pseudomonadati</taxon>
        <taxon>Pseudomonadota</taxon>
        <taxon>Gammaproteobacteria</taxon>
        <taxon>Methylococcales</taxon>
        <taxon>Methylococcaceae</taxon>
        <taxon>Methylobacter</taxon>
    </lineage>
</organism>
<evidence type="ECO:0000256" key="1">
    <source>
        <dbReference type="SAM" id="MobiDB-lite"/>
    </source>
</evidence>
<evidence type="ECO:0000313" key="4">
    <source>
        <dbReference type="EMBL" id="CAA9892765.1"/>
    </source>
</evidence>
<feature type="compositionally biased region" description="Basic and acidic residues" evidence="1">
    <location>
        <begin position="232"/>
        <end position="252"/>
    </location>
</feature>
<evidence type="ECO:0000259" key="3">
    <source>
        <dbReference type="Pfam" id="PF09990"/>
    </source>
</evidence>
<keyword evidence="2" id="KW-0472">Membrane</keyword>
<comment type="caution">
    <text evidence="4">The sequence shown here is derived from an EMBL/GenBank/DDBJ whole genome shotgun (WGS) entry which is preliminary data.</text>
</comment>
<dbReference type="Pfam" id="PF09990">
    <property type="entry name" value="DUF2231"/>
    <property type="match status" value="1"/>
</dbReference>
<name>A0A8S0WCU5_9GAMM</name>
<dbReference type="InterPro" id="IPR019251">
    <property type="entry name" value="DUF2231_TM"/>
</dbReference>
<dbReference type="Proteomes" id="UP000494216">
    <property type="component" value="Unassembled WGS sequence"/>
</dbReference>
<feature type="transmembrane region" description="Helical" evidence="2">
    <location>
        <begin position="163"/>
        <end position="179"/>
    </location>
</feature>
<gene>
    <name evidence="4" type="ORF">METHB2_80082</name>
</gene>
<proteinExistence type="predicted"/>
<reference evidence="4 5" key="1">
    <citation type="submission" date="2020-02" db="EMBL/GenBank/DDBJ databases">
        <authorList>
            <person name="Hogendoorn C."/>
        </authorList>
    </citation>
    <scope>NUCLEOTIDE SEQUENCE [LARGE SCALE GENOMIC DNA]</scope>
    <source>
        <strain evidence="4">METHB21</strain>
    </source>
</reference>
<accession>A0A8S0WCU5</accession>
<feature type="transmembrane region" description="Helical" evidence="2">
    <location>
        <begin position="91"/>
        <end position="112"/>
    </location>
</feature>
<feature type="region of interest" description="Disordered" evidence="1">
    <location>
        <begin position="231"/>
        <end position="252"/>
    </location>
</feature>
<dbReference type="AlphaFoldDB" id="A0A8S0WCU5"/>